<accession>A0AAW0K1C9</accession>
<dbReference type="EMBL" id="PKMF04000413">
    <property type="protein sequence ID" value="KAK7833072.1"/>
    <property type="molecule type" value="Genomic_DNA"/>
</dbReference>
<reference evidence="1 2" key="1">
    <citation type="journal article" date="2018" name="Sci. Data">
        <title>The draft genome sequence of cork oak.</title>
        <authorList>
            <person name="Ramos A.M."/>
            <person name="Usie A."/>
            <person name="Barbosa P."/>
            <person name="Barros P.M."/>
            <person name="Capote T."/>
            <person name="Chaves I."/>
            <person name="Simoes F."/>
            <person name="Abreu I."/>
            <person name="Carrasquinho I."/>
            <person name="Faro C."/>
            <person name="Guimaraes J.B."/>
            <person name="Mendonca D."/>
            <person name="Nobrega F."/>
            <person name="Rodrigues L."/>
            <person name="Saibo N.J.M."/>
            <person name="Varela M.C."/>
            <person name="Egas C."/>
            <person name="Matos J."/>
            <person name="Miguel C.M."/>
            <person name="Oliveira M.M."/>
            <person name="Ricardo C.P."/>
            <person name="Goncalves S."/>
        </authorList>
    </citation>
    <scope>NUCLEOTIDE SEQUENCE [LARGE SCALE GENOMIC DNA]</scope>
    <source>
        <strain evidence="2">cv. HL8</strain>
    </source>
</reference>
<evidence type="ECO:0000313" key="1">
    <source>
        <dbReference type="EMBL" id="KAK7833072.1"/>
    </source>
</evidence>
<evidence type="ECO:0000313" key="2">
    <source>
        <dbReference type="Proteomes" id="UP000237347"/>
    </source>
</evidence>
<organism evidence="1 2">
    <name type="scientific">Quercus suber</name>
    <name type="common">Cork oak</name>
    <dbReference type="NCBI Taxonomy" id="58331"/>
    <lineage>
        <taxon>Eukaryota</taxon>
        <taxon>Viridiplantae</taxon>
        <taxon>Streptophyta</taxon>
        <taxon>Embryophyta</taxon>
        <taxon>Tracheophyta</taxon>
        <taxon>Spermatophyta</taxon>
        <taxon>Magnoliopsida</taxon>
        <taxon>eudicotyledons</taxon>
        <taxon>Gunneridae</taxon>
        <taxon>Pentapetalae</taxon>
        <taxon>rosids</taxon>
        <taxon>fabids</taxon>
        <taxon>Fagales</taxon>
        <taxon>Fagaceae</taxon>
        <taxon>Quercus</taxon>
    </lineage>
</organism>
<dbReference type="Proteomes" id="UP000237347">
    <property type="component" value="Unassembled WGS sequence"/>
</dbReference>
<sequence length="61" mass="6886">MVFKENINVVSLSIDLDGIETNGEKQCKCLAKYIENDIRGSFHSLDIDFAGIQRFLTGFCQ</sequence>
<protein>
    <submittedName>
        <fullName evidence="1">Uncharacterized protein</fullName>
    </submittedName>
</protein>
<gene>
    <name evidence="1" type="ORF">CFP56_025869</name>
</gene>
<proteinExistence type="predicted"/>
<comment type="caution">
    <text evidence="1">The sequence shown here is derived from an EMBL/GenBank/DDBJ whole genome shotgun (WGS) entry which is preliminary data.</text>
</comment>
<name>A0AAW0K1C9_QUESU</name>
<keyword evidence="2" id="KW-1185">Reference proteome</keyword>
<dbReference type="AlphaFoldDB" id="A0AAW0K1C9"/>